<keyword evidence="1" id="KW-0472">Membrane</keyword>
<protein>
    <submittedName>
        <fullName evidence="3">Aerotolerance protein BatD</fullName>
    </submittedName>
</protein>
<dbReference type="InterPro" id="IPR025738">
    <property type="entry name" value="BatD"/>
</dbReference>
<keyword evidence="1" id="KW-0812">Transmembrane</keyword>
<feature type="chain" id="PRO_5042176551" evidence="2">
    <location>
        <begin position="22"/>
        <end position="508"/>
    </location>
</feature>
<dbReference type="AlphaFoldDB" id="A0AAE7BD14"/>
<feature type="transmembrane region" description="Helical" evidence="1">
    <location>
        <begin position="415"/>
        <end position="435"/>
    </location>
</feature>
<dbReference type="PANTHER" id="PTHR40940">
    <property type="entry name" value="PROTEIN BATD-RELATED"/>
    <property type="match status" value="1"/>
</dbReference>
<keyword evidence="4" id="KW-1185">Reference proteome</keyword>
<name>A0AAE7BD14_9BACT</name>
<dbReference type="KEGG" id="avp:AVENP_2534"/>
<dbReference type="EMBL" id="CP053840">
    <property type="protein sequence ID" value="QKF68030.1"/>
    <property type="molecule type" value="Genomic_DNA"/>
</dbReference>
<gene>
    <name evidence="3" type="ORF">AVENP_2534</name>
</gene>
<accession>A0AAE7BD14</accession>
<dbReference type="Proteomes" id="UP000503482">
    <property type="component" value="Chromosome"/>
</dbReference>
<proteinExistence type="predicted"/>
<dbReference type="Pfam" id="PF13584">
    <property type="entry name" value="BatD"/>
    <property type="match status" value="2"/>
</dbReference>
<keyword evidence="2" id="KW-0732">Signal</keyword>
<evidence type="ECO:0000313" key="3">
    <source>
        <dbReference type="EMBL" id="QKF68030.1"/>
    </source>
</evidence>
<evidence type="ECO:0000313" key="4">
    <source>
        <dbReference type="Proteomes" id="UP000503482"/>
    </source>
</evidence>
<feature type="signal peptide" evidence="2">
    <location>
        <begin position="1"/>
        <end position="21"/>
    </location>
</feature>
<evidence type="ECO:0000256" key="1">
    <source>
        <dbReference type="SAM" id="Phobius"/>
    </source>
</evidence>
<dbReference type="PANTHER" id="PTHR40940:SF2">
    <property type="entry name" value="BATD"/>
    <property type="match status" value="1"/>
</dbReference>
<organism evidence="3 4">
    <name type="scientific">Arcobacter venerupis</name>
    <dbReference type="NCBI Taxonomy" id="1054033"/>
    <lineage>
        <taxon>Bacteria</taxon>
        <taxon>Pseudomonadati</taxon>
        <taxon>Campylobacterota</taxon>
        <taxon>Epsilonproteobacteria</taxon>
        <taxon>Campylobacterales</taxon>
        <taxon>Arcobacteraceae</taxon>
        <taxon>Arcobacter</taxon>
    </lineage>
</organism>
<keyword evidence="1" id="KW-1133">Transmembrane helix</keyword>
<evidence type="ECO:0000256" key="2">
    <source>
        <dbReference type="SAM" id="SignalP"/>
    </source>
</evidence>
<dbReference type="RefSeq" id="WP_128359637.1">
    <property type="nucleotide sequence ID" value="NZ_CP053840.1"/>
</dbReference>
<reference evidence="3 4" key="1">
    <citation type="submission" date="2020-05" db="EMBL/GenBank/DDBJ databases">
        <title>Complete genome sequencing of Campylobacter and Arcobacter type strains.</title>
        <authorList>
            <person name="Miller W.G."/>
            <person name="Yee E."/>
        </authorList>
    </citation>
    <scope>NUCLEOTIDE SEQUENCE [LARGE SCALE GENOMIC DNA]</scope>
    <source>
        <strain evidence="3 4">LMG 26156</strain>
    </source>
</reference>
<sequence>MKNNLGKIFIFCTFFLSALFADVKLTLNTPAIYAGEMASFTITSNSDGDVEFPEINTIDSYNIINRSSSSSTTIINGNYSKKISKTYSFAPTKDVIIPAFEVKVDGKTYTTNPQKISVLQPSASKDGEDFVIQIKADKQEVKVGESINLDVMFKYKLDSQIDKLQISDPKLENFWIKKVGDAEKSSENEYIVYTQKYLLFPQKSGEYDLKSLEADVGKAFKQKMANDFFNDPFFKDPFFDSITSTIKWQKIYSNDLHISVKSLPNNLELFGDYTLKATVDKTLVEANQPVNLTIDINGVGNIDDIQKFNLTIDNVVSYADEPKIDSTFEDKEYKGDFSQKIAFVAQNDYTIPKISLTYFDKNTNQVKTIYSEPINIKVINNNSNNTAVKIETSNNTPIVSNNSEETPKIKEDKNINYIVLALVVLVVILALLLLFRNKKTDKKVEKDIVQAIKKAKNDKELFELLLTYSKKSGIITDTLNKLEENLYKKTNHKIDKNELMNFFEDEIM</sequence>